<dbReference type="AlphaFoldDB" id="X1P4Q9"/>
<organism evidence="1">
    <name type="scientific">marine sediment metagenome</name>
    <dbReference type="NCBI Taxonomy" id="412755"/>
    <lineage>
        <taxon>unclassified sequences</taxon>
        <taxon>metagenomes</taxon>
        <taxon>ecological metagenomes</taxon>
    </lineage>
</organism>
<proteinExistence type="predicted"/>
<comment type="caution">
    <text evidence="1">The sequence shown here is derived from an EMBL/GenBank/DDBJ whole genome shotgun (WGS) entry which is preliminary data.</text>
</comment>
<sequence>MPTSFEEHAISFHRVYVTNGGGKGDIAYSVGLTLLQNFDTFKVGSKVGEDNWLSL</sequence>
<gene>
    <name evidence="1" type="ORF">S06H3_54436</name>
</gene>
<evidence type="ECO:0000313" key="1">
    <source>
        <dbReference type="EMBL" id="GAI50843.1"/>
    </source>
</evidence>
<accession>X1P4Q9</accession>
<protein>
    <submittedName>
        <fullName evidence="1">Uncharacterized protein</fullName>
    </submittedName>
</protein>
<reference evidence="1" key="1">
    <citation type="journal article" date="2014" name="Front. Microbiol.">
        <title>High frequency of phylogenetically diverse reductive dehalogenase-homologous genes in deep subseafloor sedimentary metagenomes.</title>
        <authorList>
            <person name="Kawai M."/>
            <person name="Futagami T."/>
            <person name="Toyoda A."/>
            <person name="Takaki Y."/>
            <person name="Nishi S."/>
            <person name="Hori S."/>
            <person name="Arai W."/>
            <person name="Tsubouchi T."/>
            <person name="Morono Y."/>
            <person name="Uchiyama I."/>
            <person name="Ito T."/>
            <person name="Fujiyama A."/>
            <person name="Inagaki F."/>
            <person name="Takami H."/>
        </authorList>
    </citation>
    <scope>NUCLEOTIDE SEQUENCE</scope>
    <source>
        <strain evidence="1">Expedition CK06-06</strain>
    </source>
</reference>
<dbReference type="EMBL" id="BARV01034811">
    <property type="protein sequence ID" value="GAI50843.1"/>
    <property type="molecule type" value="Genomic_DNA"/>
</dbReference>
<name>X1P4Q9_9ZZZZ</name>